<keyword evidence="1" id="KW-0812">Transmembrane</keyword>
<sequence length="167" mass="18695">MSSEAEQPDATYFRPEKTHVVATVMMMFIAMIGISWAPLRLGWILILPILFIVWVYKASTRVDDEGIAISYLFRKNVSIPWSDFNGVAFTGSRASAVDKDDNKYMLPGVTFNSLPKLEAASKGRIPDALTAGIEAADSKVEVHHKDGHQVLMTKEEFAQHEHKETKE</sequence>
<dbReference type="InterPro" id="IPR019692">
    <property type="entry name" value="CFP-6_PH"/>
</dbReference>
<feature type="transmembrane region" description="Helical" evidence="1">
    <location>
        <begin position="20"/>
        <end position="37"/>
    </location>
</feature>
<evidence type="ECO:0000313" key="3">
    <source>
        <dbReference type="EMBL" id="WIM68677.1"/>
    </source>
</evidence>
<organism evidence="3 4">
    <name type="scientific">Corynebacterium breve</name>
    <dbReference type="NCBI Taxonomy" id="3049799"/>
    <lineage>
        <taxon>Bacteria</taxon>
        <taxon>Bacillati</taxon>
        <taxon>Actinomycetota</taxon>
        <taxon>Actinomycetes</taxon>
        <taxon>Mycobacteriales</taxon>
        <taxon>Corynebacteriaceae</taxon>
        <taxon>Corynebacterium</taxon>
    </lineage>
</organism>
<feature type="domain" description="Low molecular weight protein antigen 6 PH" evidence="2">
    <location>
        <begin position="59"/>
        <end position="128"/>
    </location>
</feature>
<gene>
    <name evidence="3" type="ORF">QP027_04615</name>
</gene>
<keyword evidence="4" id="KW-1185">Reference proteome</keyword>
<evidence type="ECO:0000259" key="2">
    <source>
        <dbReference type="Pfam" id="PF10756"/>
    </source>
</evidence>
<keyword evidence="1" id="KW-1133">Transmembrane helix</keyword>
<dbReference type="Proteomes" id="UP001225598">
    <property type="component" value="Chromosome"/>
</dbReference>
<dbReference type="Pfam" id="PF10756">
    <property type="entry name" value="bPH_6"/>
    <property type="match status" value="1"/>
</dbReference>
<evidence type="ECO:0000313" key="4">
    <source>
        <dbReference type="Proteomes" id="UP001225598"/>
    </source>
</evidence>
<protein>
    <submittedName>
        <fullName evidence="3">PH domain-containing protein</fullName>
    </submittedName>
</protein>
<keyword evidence="1" id="KW-0472">Membrane</keyword>
<dbReference type="RefSeq" id="WP_284826375.1">
    <property type="nucleotide sequence ID" value="NZ_CP126969.1"/>
</dbReference>
<dbReference type="EMBL" id="CP126969">
    <property type="protein sequence ID" value="WIM68677.1"/>
    <property type="molecule type" value="Genomic_DNA"/>
</dbReference>
<proteinExistence type="predicted"/>
<name>A0ABY8VHX3_9CORY</name>
<evidence type="ECO:0000256" key="1">
    <source>
        <dbReference type="SAM" id="Phobius"/>
    </source>
</evidence>
<feature type="transmembrane region" description="Helical" evidence="1">
    <location>
        <begin position="43"/>
        <end position="59"/>
    </location>
</feature>
<accession>A0ABY8VHX3</accession>
<reference evidence="3 4" key="1">
    <citation type="submission" date="2023-05" db="EMBL/GenBank/DDBJ databases">
        <title>Corynebacterium suedekumii sp. nov. and Corynebacterium breve sp. nov. isolated from raw cow's milk.</title>
        <authorList>
            <person name="Baer M.K."/>
            <person name="Mehl L."/>
            <person name="Hellmuth R."/>
            <person name="Marke G."/>
            <person name="Lipski A."/>
        </authorList>
    </citation>
    <scope>NUCLEOTIDE SEQUENCE [LARGE SCALE GENOMIC DNA]</scope>
    <source>
        <strain evidence="3 4">R4</strain>
    </source>
</reference>